<feature type="chain" id="PRO_5002006967" evidence="2">
    <location>
        <begin position="42"/>
        <end position="962"/>
    </location>
</feature>
<evidence type="ECO:0000313" key="4">
    <source>
        <dbReference type="Proteomes" id="UP000030106"/>
    </source>
</evidence>
<feature type="compositionally biased region" description="Basic and acidic residues" evidence="1">
    <location>
        <begin position="523"/>
        <end position="533"/>
    </location>
</feature>
<feature type="compositionally biased region" description="Polar residues" evidence="1">
    <location>
        <begin position="781"/>
        <end position="796"/>
    </location>
</feature>
<feature type="compositionally biased region" description="Basic and acidic residues" evidence="1">
    <location>
        <begin position="572"/>
        <end position="592"/>
    </location>
</feature>
<dbReference type="OrthoDB" id="284473at2759"/>
<feature type="compositionally biased region" description="Basic and acidic residues" evidence="1">
    <location>
        <begin position="342"/>
        <end position="376"/>
    </location>
</feature>
<feature type="region of interest" description="Disordered" evidence="1">
    <location>
        <begin position="262"/>
        <end position="796"/>
    </location>
</feature>
<dbReference type="eggNOG" id="ENOG502SB3U">
    <property type="taxonomic scope" value="Eukaryota"/>
</dbReference>
<feature type="compositionally biased region" description="Basic and acidic residues" evidence="1">
    <location>
        <begin position="405"/>
        <end position="439"/>
    </location>
</feature>
<accession>A0A0A2VL25</accession>
<protein>
    <submittedName>
        <fullName evidence="3">Uncharacterized protein</fullName>
    </submittedName>
</protein>
<feature type="compositionally biased region" description="Basic and acidic residues" evidence="1">
    <location>
        <begin position="540"/>
        <end position="550"/>
    </location>
</feature>
<feature type="compositionally biased region" description="Basic and acidic residues" evidence="1">
    <location>
        <begin position="748"/>
        <end position="760"/>
    </location>
</feature>
<organism evidence="3 4">
    <name type="scientific">Beauveria bassiana D1-5</name>
    <dbReference type="NCBI Taxonomy" id="1245745"/>
    <lineage>
        <taxon>Eukaryota</taxon>
        <taxon>Fungi</taxon>
        <taxon>Dikarya</taxon>
        <taxon>Ascomycota</taxon>
        <taxon>Pezizomycotina</taxon>
        <taxon>Sordariomycetes</taxon>
        <taxon>Hypocreomycetidae</taxon>
        <taxon>Hypocreales</taxon>
        <taxon>Cordycipitaceae</taxon>
        <taxon>Beauveria</taxon>
    </lineage>
</organism>
<dbReference type="Proteomes" id="UP000030106">
    <property type="component" value="Unassembled WGS sequence"/>
</dbReference>
<dbReference type="AlphaFoldDB" id="A0A0A2VL25"/>
<proteinExistence type="predicted"/>
<feature type="signal peptide" evidence="2">
    <location>
        <begin position="1"/>
        <end position="41"/>
    </location>
</feature>
<gene>
    <name evidence="3" type="ORF">BBAD15_g6091</name>
</gene>
<evidence type="ECO:0000256" key="1">
    <source>
        <dbReference type="SAM" id="MobiDB-lite"/>
    </source>
</evidence>
<feature type="compositionally biased region" description="Basic and acidic residues" evidence="1">
    <location>
        <begin position="263"/>
        <end position="276"/>
    </location>
</feature>
<dbReference type="HOGENOM" id="CLU_013115_0_0_1"/>
<name>A0A0A2VL25_BEABA</name>
<keyword evidence="2" id="KW-0732">Signal</keyword>
<evidence type="ECO:0000313" key="3">
    <source>
        <dbReference type="EMBL" id="KGQ08576.1"/>
    </source>
</evidence>
<reference evidence="3 4" key="1">
    <citation type="submission" date="2012-10" db="EMBL/GenBank/DDBJ databases">
        <title>Genome sequencing and analysis of entomopathogenic fungi Beauveria bassiana D1-5.</title>
        <authorList>
            <person name="Li Q."/>
            <person name="Wang L."/>
            <person name="Zhang Z."/>
            <person name="Wang Q."/>
            <person name="Ren J."/>
            <person name="Wang M."/>
            <person name="Xu W."/>
            <person name="Wang J."/>
            <person name="Lu Y."/>
            <person name="Du Q."/>
            <person name="Sun Z."/>
        </authorList>
    </citation>
    <scope>NUCLEOTIDE SEQUENCE [LARGE SCALE GENOMIC DNA]</scope>
    <source>
        <strain evidence="3 4">D1-5</strain>
    </source>
</reference>
<dbReference type="STRING" id="1245745.A0A0A2VL25"/>
<evidence type="ECO:0000256" key="2">
    <source>
        <dbReference type="SAM" id="SignalP"/>
    </source>
</evidence>
<comment type="caution">
    <text evidence="3">The sequence shown here is derived from an EMBL/GenBank/DDBJ whole genome shotgun (WGS) entry which is preliminary data.</text>
</comment>
<feature type="compositionally biased region" description="Basic and acidic residues" evidence="1">
    <location>
        <begin position="286"/>
        <end position="299"/>
    </location>
</feature>
<sequence>MPFVHANKSSWVHRQPRAVSPPHQPILLFPLLLALCRLRAATYVPPRTITARASPISKVPSITPCSPRLGPEPLSTPRNHCQAIACLGQPASAAFRCDTSLLPNPGPTLRDKHTQVRLHPRLPRSRVAAFCVLTIATSHLRASISLVYRAHPAASPHLASRPLLTLPRGRADFGPVLPRVLRNPPVPLRYELGPRAMEAAAKTVELLTQRTLPDTPYYLSNHPDWRYRPRPDDHLRPEEWHSTRLQYSTLLAEADRGVLLTRPDYDMREEPSKPVARDVTALSKAGGEKKKLSLSDYKNKKTAAASPPEPAVSRLRESERAGASPSKSLAGSGTRPAGDARTSTDPRRSLDARPSDARKDRPRDSTEGKQRPKDVSLADTSLPAKPPLKNYPLPPRPPSPGSKKRVADHDDDARPQKRSRPENTRPNDDRLPNRDDPVRKRNPLLQGANHRDSPLLNGKSYLPGGSVSNKGASPANRSRGDSVNGGHPATVGRHTPKQESPKKPVVPPLLSPLRLGPGYDDDSSLKQDRRRADGTPPRPKKPEQPAEEKKRKPTRTLPALLSPTLPPIIEAALRHREQGSPEPDERPKEKKALAAKRKKSFSTDESLDEMPRHRAELIVTLKVPKGLRKSFRRIMALPTATPPSRGRDRDPSRHDRDRSTDNDRQYARKRPPAAPEADSVAMKKSRSSDIPNASRRPTTPPRRSHTSMSRVNSNTATAHTPGESMRRTPSSTGIGDKRPNGIAPAKLDTNELREKEERLRVTGKRLKHEAERAFKARHSAMANSKDSQPRTASDGHTTSSVKVAFMRALESILCFMHAFQAQDLRSIEAGRKIDIQGWTSLFPLIDYYLVELQPPHSARPALALVLMLQMFTTDHILTHILAQPPQPNLNKAIIEHERVRNRALGQIREIYALVDNPRLRADISPWWSLDDVTETTLRVMRRWCAEEDVSWAPELTPRDYGR</sequence>
<dbReference type="EMBL" id="ANFO01000567">
    <property type="protein sequence ID" value="KGQ08576.1"/>
    <property type="molecule type" value="Genomic_DNA"/>
</dbReference>
<feature type="compositionally biased region" description="Basic and acidic residues" evidence="1">
    <location>
        <begin position="645"/>
        <end position="666"/>
    </location>
</feature>